<proteinExistence type="predicted"/>
<accession>A0A450TKB3</accession>
<dbReference type="SUPFAM" id="SSF54786">
    <property type="entry name" value="YcfA/nrd intein domain"/>
    <property type="match status" value="1"/>
</dbReference>
<dbReference type="EMBL" id="CAADFE010000013">
    <property type="protein sequence ID" value="VFJ68003.1"/>
    <property type="molecule type" value="Genomic_DNA"/>
</dbReference>
<evidence type="ECO:0000313" key="1">
    <source>
        <dbReference type="EMBL" id="VFJ68003.1"/>
    </source>
</evidence>
<dbReference type="AlphaFoldDB" id="A0A450TKB3"/>
<evidence type="ECO:0008006" key="2">
    <source>
        <dbReference type="Google" id="ProtNLM"/>
    </source>
</evidence>
<name>A0A450TKB3_9GAMM</name>
<gene>
    <name evidence="1" type="ORF">BECKFW1821C_GA0114237_101333</name>
</gene>
<reference evidence="1" key="1">
    <citation type="submission" date="2019-02" db="EMBL/GenBank/DDBJ databases">
        <authorList>
            <person name="Gruber-Vodicka R. H."/>
            <person name="Seah K. B. B."/>
        </authorList>
    </citation>
    <scope>NUCLEOTIDE SEQUENCE</scope>
    <source>
        <strain evidence="1">BECK_BZ131</strain>
    </source>
</reference>
<sequence>MKRNELIKHLERKGCYLLRHGSRHDIYSSEALPQTDRAQLSNHLSFRAQQEIFCVRSLRKVGRFQYFLLRSK</sequence>
<protein>
    <recommendedName>
        <fullName evidence="2">HicA toxin of toxin-antitoxin</fullName>
    </recommendedName>
</protein>
<organism evidence="1">
    <name type="scientific">Candidatus Kentrum sp. FW</name>
    <dbReference type="NCBI Taxonomy" id="2126338"/>
    <lineage>
        <taxon>Bacteria</taxon>
        <taxon>Pseudomonadati</taxon>
        <taxon>Pseudomonadota</taxon>
        <taxon>Gammaproteobacteria</taxon>
        <taxon>Candidatus Kentrum</taxon>
    </lineage>
</organism>